<dbReference type="Gene3D" id="3.30.420.10">
    <property type="entry name" value="Ribonuclease H-like superfamily/Ribonuclease H"/>
    <property type="match status" value="1"/>
</dbReference>
<dbReference type="EMBL" id="CP092874">
    <property type="protein sequence ID" value="UYV75167.1"/>
    <property type="molecule type" value="Genomic_DNA"/>
</dbReference>
<evidence type="ECO:0000313" key="2">
    <source>
        <dbReference type="Proteomes" id="UP001235939"/>
    </source>
</evidence>
<dbReference type="Proteomes" id="UP001235939">
    <property type="component" value="Chromosome 12"/>
</dbReference>
<gene>
    <name evidence="1" type="ORF">LAZ67_12002719</name>
</gene>
<organism evidence="1 2">
    <name type="scientific">Cordylochernes scorpioides</name>
    <dbReference type="NCBI Taxonomy" id="51811"/>
    <lineage>
        <taxon>Eukaryota</taxon>
        <taxon>Metazoa</taxon>
        <taxon>Ecdysozoa</taxon>
        <taxon>Arthropoda</taxon>
        <taxon>Chelicerata</taxon>
        <taxon>Arachnida</taxon>
        <taxon>Pseudoscorpiones</taxon>
        <taxon>Cheliferoidea</taxon>
        <taxon>Chernetidae</taxon>
        <taxon>Cordylochernes</taxon>
    </lineage>
</organism>
<accession>A0ABY6L4Q7</accession>
<evidence type="ECO:0000313" key="1">
    <source>
        <dbReference type="EMBL" id="UYV75167.1"/>
    </source>
</evidence>
<protein>
    <recommendedName>
        <fullName evidence="3">Transposase</fullName>
    </recommendedName>
</protein>
<proteinExistence type="predicted"/>
<sequence length="442" mass="50857">MLAKGPQVLRVERVWTSSLDQILRAMSLYRLDDHSWVSVDVCSAMPDALHDVFWARWRILTFGAIRKDLPIFKNHAPKQRKQRLFEVKPFCPCFDFVSHRNGGSTNLHQVLCEKRIQGCRNFWMFQTAYGDAVMSRRRVFEWYKPFKEGREETADNERSGRPSTSTTPEKVDKVLELVREDRRITVREVAEEAGISFGSTQSIMKDILGVRRLNAVLVPKDLTFDQTNARKETASLNLEVTTDNPELLKRVITGDETWIYGFDSETTLQSRFGPLRLLPFLKAQKKLKGRKFLSIEEIKVESKKAMKAIPKTDYQRCFADWKKRWLKCIAANGDYFERDNLNLVSIPNIRRVICKLRCKFALSLASSASSGEDGSMTLTCWCQAMEEDILSRGDTMRGPIWPHVPVPEEGQGENVELMPNVSRELLDRLLAEFLAVVAQRQT</sequence>
<dbReference type="InterPro" id="IPR052709">
    <property type="entry name" value="Transposase-MT_Hybrid"/>
</dbReference>
<keyword evidence="2" id="KW-1185">Reference proteome</keyword>
<evidence type="ECO:0008006" key="3">
    <source>
        <dbReference type="Google" id="ProtNLM"/>
    </source>
</evidence>
<dbReference type="PANTHER" id="PTHR46060:SF1">
    <property type="entry name" value="MARINER MOS1 TRANSPOSASE-LIKE PROTEIN"/>
    <property type="match status" value="1"/>
</dbReference>
<reference evidence="1 2" key="1">
    <citation type="submission" date="2022-01" db="EMBL/GenBank/DDBJ databases">
        <title>A chromosomal length assembly of Cordylochernes scorpioides.</title>
        <authorList>
            <person name="Zeh D."/>
            <person name="Zeh J."/>
        </authorList>
    </citation>
    <scope>NUCLEOTIDE SEQUENCE [LARGE SCALE GENOMIC DNA]</scope>
    <source>
        <strain evidence="1">IN4F17</strain>
        <tissue evidence="1">Whole Body</tissue>
    </source>
</reference>
<name>A0ABY6L4Q7_9ARAC</name>
<dbReference type="InterPro" id="IPR036397">
    <property type="entry name" value="RNaseH_sf"/>
</dbReference>
<dbReference type="PANTHER" id="PTHR46060">
    <property type="entry name" value="MARINER MOS1 TRANSPOSASE-LIKE PROTEIN"/>
    <property type="match status" value="1"/>
</dbReference>